<feature type="non-terminal residue" evidence="1">
    <location>
        <position position="1"/>
    </location>
</feature>
<reference evidence="1" key="1">
    <citation type="submission" date="2019-04" db="EMBL/GenBank/DDBJ databases">
        <authorList>
            <person name="Alioto T."/>
            <person name="Alioto T."/>
        </authorList>
    </citation>
    <scope>NUCLEOTIDE SEQUENCE [LARGE SCALE GENOMIC DNA]</scope>
</reference>
<comment type="caution">
    <text evidence="1">The sequence shown here is derived from an EMBL/GenBank/DDBJ whole genome shotgun (WGS) entry which is preliminary data.</text>
</comment>
<organism evidence="1 2">
    <name type="scientific">Marmota monax</name>
    <name type="common">Woodchuck</name>
    <dbReference type="NCBI Taxonomy" id="9995"/>
    <lineage>
        <taxon>Eukaryota</taxon>
        <taxon>Metazoa</taxon>
        <taxon>Chordata</taxon>
        <taxon>Craniata</taxon>
        <taxon>Vertebrata</taxon>
        <taxon>Euteleostomi</taxon>
        <taxon>Mammalia</taxon>
        <taxon>Eutheria</taxon>
        <taxon>Euarchontoglires</taxon>
        <taxon>Glires</taxon>
        <taxon>Rodentia</taxon>
        <taxon>Sciuromorpha</taxon>
        <taxon>Sciuridae</taxon>
        <taxon>Xerinae</taxon>
        <taxon>Marmotini</taxon>
        <taxon>Marmota</taxon>
    </lineage>
</organism>
<name>A0A5E4D2F3_MARMO</name>
<gene>
    <name evidence="1" type="ORF">MONAX_5E018165</name>
</gene>
<keyword evidence="2" id="KW-1185">Reference proteome</keyword>
<proteinExistence type="predicted"/>
<protein>
    <submittedName>
        <fullName evidence="1">Uncharacterized protein</fullName>
    </submittedName>
</protein>
<dbReference type="AlphaFoldDB" id="A0A5E4D2F3"/>
<sequence length="113" mass="12150">APRGWSWAACRALSSEGWTAASSISVACLPLHLRAEPALGSFCTPLPGDPCSRGGGRRAAAAAAWAPGAWHRAEELRRPGRLCYGCRQAQTLVSAAQSFISRNLDWKQKQQFV</sequence>
<evidence type="ECO:0000313" key="2">
    <source>
        <dbReference type="Proteomes" id="UP000335636"/>
    </source>
</evidence>
<dbReference type="Proteomes" id="UP000335636">
    <property type="component" value="Unassembled WGS sequence"/>
</dbReference>
<evidence type="ECO:0000313" key="1">
    <source>
        <dbReference type="EMBL" id="VTJ88337.1"/>
    </source>
</evidence>
<dbReference type="EMBL" id="CABDUW010002918">
    <property type="protein sequence ID" value="VTJ88337.1"/>
    <property type="molecule type" value="Genomic_DNA"/>
</dbReference>
<accession>A0A5E4D2F3</accession>